<dbReference type="EMBL" id="JBBBZM010000119">
    <property type="protein sequence ID" value="KAL0633636.1"/>
    <property type="molecule type" value="Genomic_DNA"/>
</dbReference>
<evidence type="ECO:0000313" key="1">
    <source>
        <dbReference type="EMBL" id="KAL0633636.1"/>
    </source>
</evidence>
<keyword evidence="2" id="KW-1185">Reference proteome</keyword>
<accession>A0ABR3GCE0</accession>
<gene>
    <name evidence="1" type="ORF">Q9L58_007463</name>
</gene>
<organism evidence="1 2">
    <name type="scientific">Discina gigas</name>
    <dbReference type="NCBI Taxonomy" id="1032678"/>
    <lineage>
        <taxon>Eukaryota</taxon>
        <taxon>Fungi</taxon>
        <taxon>Dikarya</taxon>
        <taxon>Ascomycota</taxon>
        <taxon>Pezizomycotina</taxon>
        <taxon>Pezizomycetes</taxon>
        <taxon>Pezizales</taxon>
        <taxon>Discinaceae</taxon>
        <taxon>Discina</taxon>
    </lineage>
</organism>
<protein>
    <submittedName>
        <fullName evidence="1">Uncharacterized protein</fullName>
    </submittedName>
</protein>
<dbReference type="Proteomes" id="UP001447188">
    <property type="component" value="Unassembled WGS sequence"/>
</dbReference>
<name>A0ABR3GCE0_9PEZI</name>
<comment type="caution">
    <text evidence="1">The sequence shown here is derived from an EMBL/GenBank/DDBJ whole genome shotgun (WGS) entry which is preliminary data.</text>
</comment>
<reference evidence="1 2" key="1">
    <citation type="submission" date="2024-02" db="EMBL/GenBank/DDBJ databases">
        <title>Discinaceae phylogenomics.</title>
        <authorList>
            <person name="Dirks A.C."/>
            <person name="James T.Y."/>
        </authorList>
    </citation>
    <scope>NUCLEOTIDE SEQUENCE [LARGE SCALE GENOMIC DNA]</scope>
    <source>
        <strain evidence="1 2">ACD0624</strain>
    </source>
</reference>
<proteinExistence type="predicted"/>
<sequence>MSSPILEEQSTDENPPTLWMLRFRVKIAAADPPKLDLLSVSNGVELPANESLQRILNDAMEKDGTPFWLMARNQDTERSIPPPLTVDICSHRYVLDYSGAVVQWFKEPTGSSGETFPGYGHWFCGREIGLSTLQETYFLNWLQRHCFPIASVFRTREFYQINIVLSVYEGSQDMKPYAHMSVWARSDTTLQELFEKVSGAKVDDSFGFRKLCWLGEPSEAGELGESPKSGAAGEVYTYSQSRRELTTLGELGWAPSSLVWLIPEKIEVEIARQE</sequence>
<evidence type="ECO:0000313" key="2">
    <source>
        <dbReference type="Proteomes" id="UP001447188"/>
    </source>
</evidence>